<comment type="caution">
    <text evidence="1">The sequence shown here is derived from an EMBL/GenBank/DDBJ whole genome shotgun (WGS) entry which is preliminary data.</text>
</comment>
<sequence length="86" mass="9665">MAMTYTMEPTTHELSPVDAAVLMKKYVTLLGMINYGTPEQKHVAKTHIKVLDKIIHKHLNSAAFETAQRNLGFSEEDIDAVTQTIH</sequence>
<protein>
    <submittedName>
        <fullName evidence="1">Uncharacterized protein</fullName>
    </submittedName>
</protein>
<evidence type="ECO:0000313" key="1">
    <source>
        <dbReference type="EMBL" id="RRJ54877.1"/>
    </source>
</evidence>
<name>A0A3P3TA38_9BACL</name>
<dbReference type="EMBL" id="RRCN01000002">
    <property type="protein sequence ID" value="RRJ54877.1"/>
    <property type="molecule type" value="Genomic_DNA"/>
</dbReference>
<accession>A0A3P3TA38</accession>
<reference evidence="1 2" key="1">
    <citation type="submission" date="2018-11" db="EMBL/GenBank/DDBJ databases">
        <title>Genome sequencing of Paenibacillus sp. KCOM 3021 (= ChDC PVNT-B20).</title>
        <authorList>
            <person name="Kook J.-K."/>
            <person name="Park S.-N."/>
            <person name="Lim Y.K."/>
        </authorList>
    </citation>
    <scope>NUCLEOTIDE SEQUENCE [LARGE SCALE GENOMIC DNA]</scope>
    <source>
        <strain evidence="1 2">KCOM 3021</strain>
    </source>
</reference>
<dbReference type="AlphaFoldDB" id="A0A3P3TA38"/>
<dbReference type="Proteomes" id="UP000267017">
    <property type="component" value="Unassembled WGS sequence"/>
</dbReference>
<organism evidence="1 2">
    <name type="scientific">Paenibacillus oralis</name>
    <dbReference type="NCBI Taxonomy" id="2490856"/>
    <lineage>
        <taxon>Bacteria</taxon>
        <taxon>Bacillati</taxon>
        <taxon>Bacillota</taxon>
        <taxon>Bacilli</taxon>
        <taxon>Bacillales</taxon>
        <taxon>Paenibacillaceae</taxon>
        <taxon>Paenibacillus</taxon>
    </lineage>
</organism>
<keyword evidence="2" id="KW-1185">Reference proteome</keyword>
<dbReference type="RefSeq" id="WP_128635970.1">
    <property type="nucleotide sequence ID" value="NZ_RRCN01000002.1"/>
</dbReference>
<evidence type="ECO:0000313" key="2">
    <source>
        <dbReference type="Proteomes" id="UP000267017"/>
    </source>
</evidence>
<proteinExistence type="predicted"/>
<gene>
    <name evidence="1" type="ORF">EHV15_35475</name>
</gene>
<dbReference type="OrthoDB" id="2905655at2"/>